<dbReference type="GO" id="GO:0004298">
    <property type="term" value="F:threonine-type endopeptidase activity"/>
    <property type="evidence" value="ECO:0007669"/>
    <property type="project" value="UniProtKB-KW"/>
</dbReference>
<evidence type="ECO:0000256" key="9">
    <source>
        <dbReference type="ARBA" id="ARBA00023053"/>
    </source>
</evidence>
<accession>Q2S219</accession>
<dbReference type="EnsemblBacteria" id="ABC46060">
    <property type="protein sequence ID" value="ABC46060"/>
    <property type="gene ID" value="SRU_1642"/>
</dbReference>
<dbReference type="AlphaFoldDB" id="Q2S219"/>
<evidence type="ECO:0000256" key="1">
    <source>
        <dbReference type="ARBA" id="ARBA00004496"/>
    </source>
</evidence>
<keyword evidence="5 10" id="KW-0645">Protease</keyword>
<comment type="function">
    <text evidence="10">Protease subunit of a proteasome-like degradation complex believed to be a general protein degrading machinery.</text>
</comment>
<evidence type="ECO:0000256" key="8">
    <source>
        <dbReference type="ARBA" id="ARBA00022801"/>
    </source>
</evidence>
<dbReference type="Pfam" id="PF00227">
    <property type="entry name" value="Proteasome"/>
    <property type="match status" value="1"/>
</dbReference>
<evidence type="ECO:0000256" key="5">
    <source>
        <dbReference type="ARBA" id="ARBA00022670"/>
    </source>
</evidence>
<dbReference type="SUPFAM" id="SSF56235">
    <property type="entry name" value="N-terminal nucleophile aminohydrolases (Ntn hydrolases)"/>
    <property type="match status" value="1"/>
</dbReference>
<keyword evidence="3 10" id="KW-0963">Cytoplasm</keyword>
<dbReference type="PANTHER" id="PTHR32194">
    <property type="entry name" value="METALLOPROTEASE TLDD"/>
    <property type="match status" value="1"/>
</dbReference>
<keyword evidence="6 10" id="KW-0888">Threonine protease</keyword>
<dbReference type="NCBIfam" id="NF003964">
    <property type="entry name" value="PRK05456.1"/>
    <property type="match status" value="1"/>
</dbReference>
<dbReference type="STRING" id="309807.SRU_1642"/>
<dbReference type="InterPro" id="IPR029055">
    <property type="entry name" value="Ntn_hydrolases_N"/>
</dbReference>
<dbReference type="Gene3D" id="3.60.20.10">
    <property type="entry name" value="Glutamine Phosphoribosylpyrophosphate, subunit 1, domain 1"/>
    <property type="match status" value="1"/>
</dbReference>
<gene>
    <name evidence="10" type="primary">hslV</name>
    <name evidence="11" type="ordered locus">SRU_1642</name>
</gene>
<proteinExistence type="inferred from homology"/>
<dbReference type="HAMAP" id="MF_00248">
    <property type="entry name" value="HslV"/>
    <property type="match status" value="1"/>
</dbReference>
<comment type="similarity">
    <text evidence="2 10">Belongs to the peptidase T1B family. HslV subfamily.</text>
</comment>
<dbReference type="KEGG" id="sru:SRU_1642"/>
<keyword evidence="12" id="KW-1185">Reference proteome</keyword>
<evidence type="ECO:0000313" key="11">
    <source>
        <dbReference type="EMBL" id="ABC46060.1"/>
    </source>
</evidence>
<dbReference type="PROSITE" id="PS51476">
    <property type="entry name" value="PROTEASOME_BETA_2"/>
    <property type="match status" value="1"/>
</dbReference>
<dbReference type="InterPro" id="IPR023333">
    <property type="entry name" value="Proteasome_suB-type"/>
</dbReference>
<dbReference type="NCBIfam" id="TIGR03692">
    <property type="entry name" value="ATP_dep_HslV"/>
    <property type="match status" value="1"/>
</dbReference>
<dbReference type="HOGENOM" id="CLU_093872_1_0_10"/>
<feature type="binding site" evidence="10">
    <location>
        <position position="193"/>
    </location>
    <ligand>
        <name>Na(+)</name>
        <dbReference type="ChEBI" id="CHEBI:29101"/>
    </ligand>
</feature>
<evidence type="ECO:0000313" key="12">
    <source>
        <dbReference type="Proteomes" id="UP000008674"/>
    </source>
</evidence>
<keyword evidence="9 10" id="KW-0915">Sodium</keyword>
<evidence type="ECO:0000256" key="10">
    <source>
        <dbReference type="HAMAP-Rule" id="MF_00248"/>
    </source>
</evidence>
<sequence>MGCKIPACGTPLQDALSPTAMFPSSYMTADTDSPHATTVLGVRHNGQIALGSDGQATMNETVVKHKAEKVRSLYDGDILAGFAGSTADAFTLFERFEEKLQEYGGNVARAAVELAKEWRTDKYLRRLEALLAVASPGELLLISGAGDVIEPDDDIIAIGSGGSFALAASRALLQNAQGLTARDIVENGLSIAADICIYTNHNRTIRDIEAESD</sequence>
<dbReference type="GO" id="GO:0005839">
    <property type="term" value="C:proteasome core complex"/>
    <property type="evidence" value="ECO:0007669"/>
    <property type="project" value="InterPro"/>
</dbReference>
<comment type="subcellular location">
    <subcellularLocation>
        <location evidence="1 10">Cytoplasm</location>
    </subcellularLocation>
</comment>
<comment type="catalytic activity">
    <reaction evidence="10">
        <text>ATP-dependent cleavage of peptide bonds with broad specificity.</text>
        <dbReference type="EC" id="3.4.25.2"/>
    </reaction>
</comment>
<dbReference type="GO" id="GO:0009376">
    <property type="term" value="C:HslUV protease complex"/>
    <property type="evidence" value="ECO:0007669"/>
    <property type="project" value="UniProtKB-UniRule"/>
</dbReference>
<organism evidence="11 12">
    <name type="scientific">Salinibacter ruber (strain DSM 13855 / M31)</name>
    <dbReference type="NCBI Taxonomy" id="309807"/>
    <lineage>
        <taxon>Bacteria</taxon>
        <taxon>Pseudomonadati</taxon>
        <taxon>Rhodothermota</taxon>
        <taxon>Rhodothermia</taxon>
        <taxon>Rhodothermales</taxon>
        <taxon>Salinibacteraceae</taxon>
        <taxon>Salinibacter</taxon>
    </lineage>
</organism>
<reference evidence="11 12" key="1">
    <citation type="journal article" date="2005" name="Proc. Natl. Acad. Sci. U.S.A.">
        <title>The genome of Salinibacter ruber: convergence and gene exchange among hyperhalophilic bacteria and archaea.</title>
        <authorList>
            <person name="Mongodin E.F."/>
            <person name="Nelson K.E."/>
            <person name="Daugherty S."/>
            <person name="Deboy R.T."/>
            <person name="Wister J."/>
            <person name="Khouri H."/>
            <person name="Weidman J."/>
            <person name="Walsh D.A."/>
            <person name="Papke R.T."/>
            <person name="Sanchez Perez G."/>
            <person name="Sharma A.K."/>
            <person name="Nesbo C.L."/>
            <person name="MacLeod D."/>
            <person name="Bapteste E."/>
            <person name="Doolittle W.F."/>
            <person name="Charlebois R.L."/>
            <person name="Legault B."/>
            <person name="Rodriguez-Valera F."/>
        </authorList>
    </citation>
    <scope>NUCLEOTIDE SEQUENCE [LARGE SCALE GENOMIC DNA]</scope>
    <source>
        <strain evidence="12">DSM 13855 / CECT 5946 / M31</strain>
    </source>
</reference>
<dbReference type="GO" id="GO:0051603">
    <property type="term" value="P:proteolysis involved in protein catabolic process"/>
    <property type="evidence" value="ECO:0007669"/>
    <property type="project" value="InterPro"/>
</dbReference>
<dbReference type="InterPro" id="IPR022281">
    <property type="entry name" value="ATP-dep_Prtase_HsIV_su"/>
</dbReference>
<dbReference type="GO" id="GO:0046872">
    <property type="term" value="F:metal ion binding"/>
    <property type="evidence" value="ECO:0007669"/>
    <property type="project" value="UniProtKB-KW"/>
</dbReference>
<dbReference type="OrthoDB" id="9804884at2"/>
<comment type="subunit">
    <text evidence="10">A double ring-shaped homohexamer of HslV is capped on each side by a ring-shaped HslU homohexamer. The assembly of the HslU/HslV complex is dependent on binding of ATP.</text>
</comment>
<dbReference type="PIRSF" id="PIRSF039093">
    <property type="entry name" value="HslV"/>
    <property type="match status" value="1"/>
</dbReference>
<dbReference type="EMBL" id="CP000159">
    <property type="protein sequence ID" value="ABC46060.1"/>
    <property type="molecule type" value="Genomic_DNA"/>
</dbReference>
<evidence type="ECO:0000256" key="2">
    <source>
        <dbReference type="ARBA" id="ARBA00006053"/>
    </source>
</evidence>
<protein>
    <recommendedName>
        <fullName evidence="10">ATP-dependent protease subunit HslV</fullName>
        <ecNumber evidence="10">3.4.25.2</ecNumber>
    </recommendedName>
</protein>
<keyword evidence="4 10" id="KW-0021">Allosteric enzyme</keyword>
<keyword evidence="11" id="KW-0346">Stress response</keyword>
<comment type="activity regulation">
    <text evidence="10">Allosterically activated by HslU binding.</text>
</comment>
<dbReference type="PANTHER" id="PTHR32194:SF0">
    <property type="entry name" value="ATP-DEPENDENT PROTEASE SUBUNIT HSLV"/>
    <property type="match status" value="1"/>
</dbReference>
<dbReference type="InterPro" id="IPR001353">
    <property type="entry name" value="Proteasome_sua/b"/>
</dbReference>
<feature type="active site" evidence="10">
    <location>
        <position position="37"/>
    </location>
</feature>
<name>Q2S219_SALRD</name>
<dbReference type="CDD" id="cd01913">
    <property type="entry name" value="protease_HslV"/>
    <property type="match status" value="1"/>
</dbReference>
<evidence type="ECO:0000256" key="6">
    <source>
        <dbReference type="ARBA" id="ARBA00022698"/>
    </source>
</evidence>
<evidence type="ECO:0000256" key="3">
    <source>
        <dbReference type="ARBA" id="ARBA00022490"/>
    </source>
</evidence>
<feature type="binding site" evidence="10">
    <location>
        <position position="196"/>
    </location>
    <ligand>
        <name>Na(+)</name>
        <dbReference type="ChEBI" id="CHEBI:29101"/>
    </ligand>
</feature>
<dbReference type="EC" id="3.4.25.2" evidence="10"/>
<keyword evidence="7 10" id="KW-0479">Metal-binding</keyword>
<dbReference type="Proteomes" id="UP000008674">
    <property type="component" value="Chromosome"/>
</dbReference>
<feature type="binding site" evidence="10">
    <location>
        <position position="199"/>
    </location>
    <ligand>
        <name>Na(+)</name>
        <dbReference type="ChEBI" id="CHEBI:29101"/>
    </ligand>
</feature>
<dbReference type="eggNOG" id="COG5405">
    <property type="taxonomic scope" value="Bacteria"/>
</dbReference>
<evidence type="ECO:0000256" key="4">
    <source>
        <dbReference type="ARBA" id="ARBA00022533"/>
    </source>
</evidence>
<dbReference type="PATRIC" id="fig|309807.25.peg.1704"/>
<keyword evidence="8 10" id="KW-0378">Hydrolase</keyword>
<evidence type="ECO:0000256" key="7">
    <source>
        <dbReference type="ARBA" id="ARBA00022723"/>
    </source>
</evidence>